<keyword evidence="4" id="KW-0479">Metal-binding</keyword>
<dbReference type="Pfam" id="PF04055">
    <property type="entry name" value="Radical_SAM"/>
    <property type="match status" value="1"/>
</dbReference>
<dbReference type="PANTHER" id="PTHR43787">
    <property type="entry name" value="FEMO COFACTOR BIOSYNTHESIS PROTEIN NIFB-RELATED"/>
    <property type="match status" value="1"/>
</dbReference>
<dbReference type="SUPFAM" id="SSF102114">
    <property type="entry name" value="Radical SAM enzymes"/>
    <property type="match status" value="1"/>
</dbReference>
<reference evidence="8" key="1">
    <citation type="journal article" date="2020" name="mSystems">
        <title>Genome- and Community-Level Interaction Insights into Carbon Utilization and Element Cycling Functions of Hydrothermarchaeota in Hydrothermal Sediment.</title>
        <authorList>
            <person name="Zhou Z."/>
            <person name="Liu Y."/>
            <person name="Xu W."/>
            <person name="Pan J."/>
            <person name="Luo Z.H."/>
            <person name="Li M."/>
        </authorList>
    </citation>
    <scope>NUCLEOTIDE SEQUENCE [LARGE SCALE GENOMIC DNA]</scope>
    <source>
        <strain evidence="8">SpSt-1217</strain>
    </source>
</reference>
<dbReference type="GO" id="GO:0051539">
    <property type="term" value="F:4 iron, 4 sulfur cluster binding"/>
    <property type="evidence" value="ECO:0007669"/>
    <property type="project" value="UniProtKB-KW"/>
</dbReference>
<keyword evidence="3" id="KW-0949">S-adenosyl-L-methionine</keyword>
<dbReference type="PANTHER" id="PTHR43787:SF11">
    <property type="entry name" value="UPF0026 PROTEIN SLR1464"/>
    <property type="match status" value="1"/>
</dbReference>
<evidence type="ECO:0000256" key="6">
    <source>
        <dbReference type="ARBA" id="ARBA00023014"/>
    </source>
</evidence>
<accession>A0A831LR10</accession>
<gene>
    <name evidence="8" type="ORF">ENN90_10165</name>
</gene>
<dbReference type="AlphaFoldDB" id="A0A831LR10"/>
<dbReference type="GO" id="GO:0046872">
    <property type="term" value="F:metal ion binding"/>
    <property type="evidence" value="ECO:0007669"/>
    <property type="project" value="UniProtKB-KW"/>
</dbReference>
<dbReference type="InterPro" id="IPR007197">
    <property type="entry name" value="rSAM"/>
</dbReference>
<comment type="cofactor">
    <cofactor evidence="1">
        <name>[4Fe-4S] cluster</name>
        <dbReference type="ChEBI" id="CHEBI:49883"/>
    </cofactor>
</comment>
<comment type="caution">
    <text evidence="8">The sequence shown here is derived from an EMBL/GenBank/DDBJ whole genome shotgun (WGS) entry which is preliminary data.</text>
</comment>
<name>A0A831LR10_9BACT</name>
<keyword evidence="6" id="KW-0411">Iron-sulfur</keyword>
<proteinExistence type="predicted"/>
<dbReference type="SFLD" id="SFLDS00029">
    <property type="entry name" value="Radical_SAM"/>
    <property type="match status" value="1"/>
</dbReference>
<evidence type="ECO:0000256" key="5">
    <source>
        <dbReference type="ARBA" id="ARBA00023004"/>
    </source>
</evidence>
<evidence type="ECO:0000256" key="2">
    <source>
        <dbReference type="ARBA" id="ARBA00022485"/>
    </source>
</evidence>
<keyword evidence="5" id="KW-0408">Iron</keyword>
<dbReference type="PROSITE" id="PS51918">
    <property type="entry name" value="RADICAL_SAM"/>
    <property type="match status" value="1"/>
</dbReference>
<dbReference type="InterPro" id="IPR058240">
    <property type="entry name" value="rSAM_sf"/>
</dbReference>
<keyword evidence="2" id="KW-0004">4Fe-4S</keyword>
<evidence type="ECO:0000256" key="4">
    <source>
        <dbReference type="ARBA" id="ARBA00022723"/>
    </source>
</evidence>
<evidence type="ECO:0000313" key="8">
    <source>
        <dbReference type="EMBL" id="HDR51963.1"/>
    </source>
</evidence>
<dbReference type="Proteomes" id="UP000886047">
    <property type="component" value="Unassembled WGS sequence"/>
</dbReference>
<dbReference type="SFLD" id="SFLDG01083">
    <property type="entry name" value="Uncharacterised_Radical_SAM_Su"/>
    <property type="match status" value="1"/>
</dbReference>
<evidence type="ECO:0000256" key="1">
    <source>
        <dbReference type="ARBA" id="ARBA00001966"/>
    </source>
</evidence>
<evidence type="ECO:0000259" key="7">
    <source>
        <dbReference type="PROSITE" id="PS51918"/>
    </source>
</evidence>
<protein>
    <submittedName>
        <fullName evidence="8">Radical SAM protein</fullName>
    </submittedName>
</protein>
<dbReference type="GO" id="GO:0003824">
    <property type="term" value="F:catalytic activity"/>
    <property type="evidence" value="ECO:0007669"/>
    <property type="project" value="InterPro"/>
</dbReference>
<dbReference type="Gene3D" id="3.20.20.70">
    <property type="entry name" value="Aldolase class I"/>
    <property type="match status" value="1"/>
</dbReference>
<dbReference type="InterPro" id="IPR013785">
    <property type="entry name" value="Aldolase_TIM"/>
</dbReference>
<organism evidence="8">
    <name type="scientific">Mariniphaga anaerophila</name>
    <dbReference type="NCBI Taxonomy" id="1484053"/>
    <lineage>
        <taxon>Bacteria</taxon>
        <taxon>Pseudomonadati</taxon>
        <taxon>Bacteroidota</taxon>
        <taxon>Bacteroidia</taxon>
        <taxon>Marinilabiliales</taxon>
        <taxon>Prolixibacteraceae</taxon>
        <taxon>Mariniphaga</taxon>
    </lineage>
</organism>
<dbReference type="EMBL" id="DSDK01000551">
    <property type="protein sequence ID" value="HDR51963.1"/>
    <property type="molecule type" value="Genomic_DNA"/>
</dbReference>
<dbReference type="InterPro" id="IPR040084">
    <property type="entry name" value="GTPase_Obg"/>
</dbReference>
<sequence>MIAFGPVSSRRLGLSLGINNIVSHKVCSYSCVYCQIGETRKKSVIRKVFYEPEKLVENVEKHLNMLDEKHYPDYLTFVANGEPTLDINLGEEIRLLKKFGIPVAVITNSSLLHFPETRYDLMEADWVSVKVDTVNKSDWRKINRPPAFMKLQEILDGIGIFAKEYNGKLHTETMLVQNFNDSEKQIKQTAHFIAGLNPETAYLSIPTRPPAIKEIKPIAPENLTSAWKTFRDLGIKTELIAGFEGTDAGFTGNAFEDILNITAVHPLREDTMKELLENENAEMLVLDSLIFQGLIKEIKHEGMTYYLRNYHL</sequence>
<evidence type="ECO:0000256" key="3">
    <source>
        <dbReference type="ARBA" id="ARBA00022691"/>
    </source>
</evidence>
<feature type="domain" description="Radical SAM core" evidence="7">
    <location>
        <begin position="13"/>
        <end position="236"/>
    </location>
</feature>